<dbReference type="Proteomes" id="UP000293342">
    <property type="component" value="Unassembled WGS sequence"/>
</dbReference>
<feature type="domain" description="Endonuclease/exonuclease/phosphatase" evidence="2">
    <location>
        <begin position="12"/>
        <end position="230"/>
    </location>
</feature>
<name>A0A4R0ITW4_9ACTN</name>
<feature type="compositionally biased region" description="Pro residues" evidence="1">
    <location>
        <begin position="265"/>
        <end position="281"/>
    </location>
</feature>
<sequence>MCHSMTTRLTVATLNTRGLPLKGTRLAERFAAIAAEFDAGDIDLVCLQEVFTYYHLARLRRGMRSFPHVAYRPSVAGPAGGLVTLSRLRLTSTAYARLPRSSRHSGLPARARFNALHSGILTVRPANSRVRVLNIHPTANTDGNWSNHNRFHQLQRDQLLALAHAATADSSPAVVCGDFNVARSSTLHQELRQLSGLHDAFDGQCPPTFHADYLPQGSTAHCIDFILVAEPIDVADTALMFTDKRPLPSGPAHLSDHIGLWPTSASPPQPLTAEIPAPPPSEARHTHRGDQPHTRAKRRRTRSAATNHAAERSEGAPHRGGRPQPPSEAKAHPTAAGGHSRRAKRWREGVRVAEPPLAASGALPHK</sequence>
<organism evidence="3 4">
    <name type="scientific">Kribbella capetownensis</name>
    <dbReference type="NCBI Taxonomy" id="1572659"/>
    <lineage>
        <taxon>Bacteria</taxon>
        <taxon>Bacillati</taxon>
        <taxon>Actinomycetota</taxon>
        <taxon>Actinomycetes</taxon>
        <taxon>Propionibacteriales</taxon>
        <taxon>Kribbellaceae</taxon>
        <taxon>Kribbella</taxon>
    </lineage>
</organism>
<feature type="compositionally biased region" description="Basic and acidic residues" evidence="1">
    <location>
        <begin position="282"/>
        <end position="293"/>
    </location>
</feature>
<evidence type="ECO:0000313" key="4">
    <source>
        <dbReference type="Proteomes" id="UP000293342"/>
    </source>
</evidence>
<gene>
    <name evidence="3" type="ORF">E0H75_41235</name>
</gene>
<dbReference type="Gene3D" id="3.60.10.10">
    <property type="entry name" value="Endonuclease/exonuclease/phosphatase"/>
    <property type="match status" value="1"/>
</dbReference>
<dbReference type="SUPFAM" id="SSF56219">
    <property type="entry name" value="DNase I-like"/>
    <property type="match status" value="1"/>
</dbReference>
<evidence type="ECO:0000256" key="1">
    <source>
        <dbReference type="SAM" id="MobiDB-lite"/>
    </source>
</evidence>
<dbReference type="InterPro" id="IPR036691">
    <property type="entry name" value="Endo/exonu/phosph_ase_sf"/>
</dbReference>
<proteinExistence type="predicted"/>
<dbReference type="GO" id="GO:0005737">
    <property type="term" value="C:cytoplasm"/>
    <property type="evidence" value="ECO:0007669"/>
    <property type="project" value="TreeGrafter"/>
</dbReference>
<dbReference type="AlphaFoldDB" id="A0A4R0ITW4"/>
<comment type="caution">
    <text evidence="3">The sequence shown here is derived from an EMBL/GenBank/DDBJ whole genome shotgun (WGS) entry which is preliminary data.</text>
</comment>
<evidence type="ECO:0000259" key="2">
    <source>
        <dbReference type="Pfam" id="PF03372"/>
    </source>
</evidence>
<reference evidence="3 4" key="1">
    <citation type="submission" date="2019-02" db="EMBL/GenBank/DDBJ databases">
        <title>Kribbella capetownensis sp. nov. and Kribbella speibonae sp. nov., isolated from soil.</title>
        <authorList>
            <person name="Curtis S.M."/>
            <person name="Norton I."/>
            <person name="Everest G.J."/>
            <person name="Meyers P.R."/>
        </authorList>
    </citation>
    <scope>NUCLEOTIDE SEQUENCE [LARGE SCALE GENOMIC DNA]</scope>
    <source>
        <strain evidence="3 4">YM53</strain>
    </source>
</reference>
<evidence type="ECO:0000313" key="3">
    <source>
        <dbReference type="EMBL" id="TCC36689.1"/>
    </source>
</evidence>
<dbReference type="PANTHER" id="PTHR16320">
    <property type="entry name" value="SPHINGOMYELINASE FAMILY MEMBER"/>
    <property type="match status" value="1"/>
</dbReference>
<dbReference type="Pfam" id="PF03372">
    <property type="entry name" value="Exo_endo_phos"/>
    <property type="match status" value="1"/>
</dbReference>
<dbReference type="InterPro" id="IPR005135">
    <property type="entry name" value="Endo/exonuclease/phosphatase"/>
</dbReference>
<dbReference type="OrthoDB" id="3676652at2"/>
<dbReference type="InterPro" id="IPR038772">
    <property type="entry name" value="Sph/SMPD2-like"/>
</dbReference>
<protein>
    <recommendedName>
        <fullName evidence="2">Endonuclease/exonuclease/phosphatase domain-containing protein</fullName>
    </recommendedName>
</protein>
<keyword evidence="4" id="KW-1185">Reference proteome</keyword>
<dbReference type="PANTHER" id="PTHR16320:SF1">
    <property type="entry name" value="SPHINGOMYELINASE DDB_G0288017"/>
    <property type="match status" value="1"/>
</dbReference>
<dbReference type="EMBL" id="SJKD01000016">
    <property type="protein sequence ID" value="TCC36689.1"/>
    <property type="molecule type" value="Genomic_DNA"/>
</dbReference>
<dbReference type="GO" id="GO:0004767">
    <property type="term" value="F:sphingomyelin phosphodiesterase activity"/>
    <property type="evidence" value="ECO:0007669"/>
    <property type="project" value="InterPro"/>
</dbReference>
<accession>A0A4R0ITW4</accession>
<feature type="region of interest" description="Disordered" evidence="1">
    <location>
        <begin position="253"/>
        <end position="366"/>
    </location>
</feature>